<evidence type="ECO:0000256" key="2">
    <source>
        <dbReference type="ARBA" id="ARBA00022801"/>
    </source>
</evidence>
<reference evidence="4 5" key="1">
    <citation type="submission" date="2018-12" db="EMBL/GenBank/DDBJ databases">
        <title>Deinococcus radiophilus ATCC 27603 genome sequencing and assembly.</title>
        <authorList>
            <person name="Maclea K.S."/>
            <person name="Maynard C.R."/>
        </authorList>
    </citation>
    <scope>NUCLEOTIDE SEQUENCE [LARGE SCALE GENOMIC DNA]</scope>
    <source>
        <strain evidence="4 5">ATCC 27603</strain>
    </source>
</reference>
<comment type="caution">
    <text evidence="4">The sequence shown here is derived from an EMBL/GenBank/DDBJ whole genome shotgun (WGS) entry which is preliminary data.</text>
</comment>
<evidence type="ECO:0000259" key="3">
    <source>
        <dbReference type="Pfam" id="PF13023"/>
    </source>
</evidence>
<dbReference type="GO" id="GO:0046872">
    <property type="term" value="F:metal ion binding"/>
    <property type="evidence" value="ECO:0007669"/>
    <property type="project" value="UniProtKB-KW"/>
</dbReference>
<gene>
    <name evidence="4" type="ORF">EJ104_01490</name>
</gene>
<evidence type="ECO:0000313" key="4">
    <source>
        <dbReference type="EMBL" id="RTR30945.1"/>
    </source>
</evidence>
<keyword evidence="2" id="KW-0378">Hydrolase</keyword>
<dbReference type="PANTHER" id="PTHR11845">
    <property type="entry name" value="5'-DEOXYNUCLEOTIDASE HDDC2"/>
    <property type="match status" value="1"/>
</dbReference>
<dbReference type="InterPro" id="IPR006674">
    <property type="entry name" value="HD_domain"/>
</dbReference>
<dbReference type="AlphaFoldDB" id="A0A431W624"/>
<protein>
    <submittedName>
        <fullName evidence="4">HD domain-containing protein</fullName>
    </submittedName>
</protein>
<keyword evidence="1" id="KW-0479">Metal-binding</keyword>
<dbReference type="PANTHER" id="PTHR11845:SF13">
    <property type="entry name" value="5'-DEOXYNUCLEOTIDASE HDDC2"/>
    <property type="match status" value="1"/>
</dbReference>
<dbReference type="Pfam" id="PF13023">
    <property type="entry name" value="HD_3"/>
    <property type="match status" value="1"/>
</dbReference>
<sequence>MPLATQPRHLPAQLDFLIVCDQLKAVTRTTHLHDGSRLENSAEHSWHLALMAMTLAEYAPGGTDLSQVIRLLLVHDLVEIGAGDTHFDTDTAQLTAQATAEAQAARQLFGLLPADQAQEFLAIWEEFEAQATPEARFARALDALHPMLLTWGQAGRVGVGCQDRYPELTVKRVLQLKEKYLAEFPALWQAAQDIMAQAEMAGVVLQE</sequence>
<dbReference type="OrthoDB" id="9796032at2"/>
<evidence type="ECO:0000313" key="5">
    <source>
        <dbReference type="Proteomes" id="UP000277766"/>
    </source>
</evidence>
<evidence type="ECO:0000256" key="1">
    <source>
        <dbReference type="ARBA" id="ARBA00022723"/>
    </source>
</evidence>
<organism evidence="4 5">
    <name type="scientific">Deinococcus radiophilus</name>
    <dbReference type="NCBI Taxonomy" id="32062"/>
    <lineage>
        <taxon>Bacteria</taxon>
        <taxon>Thermotogati</taxon>
        <taxon>Deinococcota</taxon>
        <taxon>Deinococci</taxon>
        <taxon>Deinococcales</taxon>
        <taxon>Deinococcaceae</taxon>
        <taxon>Deinococcus</taxon>
    </lineage>
</organism>
<dbReference type="GO" id="GO:0005737">
    <property type="term" value="C:cytoplasm"/>
    <property type="evidence" value="ECO:0007669"/>
    <property type="project" value="TreeGrafter"/>
</dbReference>
<keyword evidence="5" id="KW-1185">Reference proteome</keyword>
<dbReference type="EMBL" id="RXPE01000001">
    <property type="protein sequence ID" value="RTR30945.1"/>
    <property type="molecule type" value="Genomic_DNA"/>
</dbReference>
<dbReference type="RefSeq" id="WP_126350973.1">
    <property type="nucleotide sequence ID" value="NZ_CP086380.1"/>
</dbReference>
<dbReference type="InterPro" id="IPR039356">
    <property type="entry name" value="YfbR/HDDC2"/>
</dbReference>
<dbReference type="SUPFAM" id="SSF109604">
    <property type="entry name" value="HD-domain/PDEase-like"/>
    <property type="match status" value="1"/>
</dbReference>
<name>A0A431W624_9DEIO</name>
<dbReference type="GO" id="GO:0002953">
    <property type="term" value="F:5'-deoxynucleotidase activity"/>
    <property type="evidence" value="ECO:0007669"/>
    <property type="project" value="InterPro"/>
</dbReference>
<dbReference type="Gene3D" id="1.10.3210.10">
    <property type="entry name" value="Hypothetical protein af1432"/>
    <property type="match status" value="1"/>
</dbReference>
<dbReference type="Proteomes" id="UP000277766">
    <property type="component" value="Unassembled WGS sequence"/>
</dbReference>
<proteinExistence type="predicted"/>
<feature type="domain" description="HD" evidence="3">
    <location>
        <begin position="20"/>
        <end position="155"/>
    </location>
</feature>
<accession>A0A431W624</accession>